<feature type="non-terminal residue" evidence="1">
    <location>
        <position position="1"/>
    </location>
</feature>
<protein>
    <submittedName>
        <fullName evidence="1">1636_t:CDS:1</fullName>
    </submittedName>
</protein>
<gene>
    <name evidence="1" type="ORF">SCALOS_LOCUS9715</name>
</gene>
<accession>A0ACA9NXP0</accession>
<reference evidence="1" key="1">
    <citation type="submission" date="2021-06" db="EMBL/GenBank/DDBJ databases">
        <authorList>
            <person name="Kallberg Y."/>
            <person name="Tangrot J."/>
            <person name="Rosling A."/>
        </authorList>
    </citation>
    <scope>NUCLEOTIDE SEQUENCE</scope>
    <source>
        <strain evidence="1">AU212A</strain>
    </source>
</reference>
<dbReference type="EMBL" id="CAJVPM010031648">
    <property type="protein sequence ID" value="CAG8680431.1"/>
    <property type="molecule type" value="Genomic_DNA"/>
</dbReference>
<evidence type="ECO:0000313" key="2">
    <source>
        <dbReference type="Proteomes" id="UP000789860"/>
    </source>
</evidence>
<comment type="caution">
    <text evidence="1">The sequence shown here is derived from an EMBL/GenBank/DDBJ whole genome shotgun (WGS) entry which is preliminary data.</text>
</comment>
<proteinExistence type="predicted"/>
<name>A0ACA9NXP0_9GLOM</name>
<sequence>TGKARKIYALFNRIFIDRGKEMLVRIKIFSASSISKLSWEEI</sequence>
<keyword evidence="2" id="KW-1185">Reference proteome</keyword>
<dbReference type="Proteomes" id="UP000789860">
    <property type="component" value="Unassembled WGS sequence"/>
</dbReference>
<organism evidence="1 2">
    <name type="scientific">Scutellospora calospora</name>
    <dbReference type="NCBI Taxonomy" id="85575"/>
    <lineage>
        <taxon>Eukaryota</taxon>
        <taxon>Fungi</taxon>
        <taxon>Fungi incertae sedis</taxon>
        <taxon>Mucoromycota</taxon>
        <taxon>Glomeromycotina</taxon>
        <taxon>Glomeromycetes</taxon>
        <taxon>Diversisporales</taxon>
        <taxon>Gigasporaceae</taxon>
        <taxon>Scutellospora</taxon>
    </lineage>
</organism>
<evidence type="ECO:0000313" key="1">
    <source>
        <dbReference type="EMBL" id="CAG8680431.1"/>
    </source>
</evidence>